<evidence type="ECO:0000256" key="3">
    <source>
        <dbReference type="ARBA" id="ARBA00022898"/>
    </source>
</evidence>
<keyword evidence="11" id="KW-1185">Reference proteome</keyword>
<evidence type="ECO:0000256" key="6">
    <source>
        <dbReference type="ARBA" id="ARBA00048780"/>
    </source>
</evidence>
<evidence type="ECO:0000256" key="5">
    <source>
        <dbReference type="ARBA" id="ARBA00047199"/>
    </source>
</evidence>
<dbReference type="GO" id="GO:0019343">
    <property type="term" value="P:cysteine biosynthetic process via cystathionine"/>
    <property type="evidence" value="ECO:0007669"/>
    <property type="project" value="TreeGrafter"/>
</dbReference>
<dbReference type="KEGG" id="vab:WPS_11760"/>
<dbReference type="AlphaFoldDB" id="A0AAN1XUX2"/>
<dbReference type="SUPFAM" id="SSF53383">
    <property type="entry name" value="PLP-dependent transferases"/>
    <property type="match status" value="1"/>
</dbReference>
<dbReference type="InterPro" id="IPR015421">
    <property type="entry name" value="PyrdxlP-dep_Trfase_major"/>
</dbReference>
<dbReference type="Gene3D" id="3.90.1150.10">
    <property type="entry name" value="Aspartate Aminotransferase, domain 1"/>
    <property type="match status" value="1"/>
</dbReference>
<evidence type="ECO:0000313" key="10">
    <source>
        <dbReference type="EMBL" id="BDE05900.1"/>
    </source>
</evidence>
<evidence type="ECO:0000256" key="9">
    <source>
        <dbReference type="RuleBase" id="RU362118"/>
    </source>
</evidence>
<dbReference type="Proteomes" id="UP001317532">
    <property type="component" value="Chromosome"/>
</dbReference>
<dbReference type="PIRSF" id="PIRSF001434">
    <property type="entry name" value="CGS"/>
    <property type="match status" value="1"/>
</dbReference>
<keyword evidence="3 8" id="KW-0663">Pyridoxal phosphate</keyword>
<gene>
    <name evidence="10" type="ORF">WPS_11760</name>
</gene>
<reference evidence="10 11" key="1">
    <citation type="journal article" date="2022" name="ISME Commun">
        <title>Vulcanimicrobium alpinus gen. nov. sp. nov., the first cultivated representative of the candidate phylum 'Eremiobacterota', is a metabolically versatile aerobic anoxygenic phototroph.</title>
        <authorList>
            <person name="Yabe S."/>
            <person name="Muto K."/>
            <person name="Abe K."/>
            <person name="Yokota A."/>
            <person name="Staudigel H."/>
            <person name="Tebo B.M."/>
        </authorList>
    </citation>
    <scope>NUCLEOTIDE SEQUENCE [LARGE SCALE GENOMIC DNA]</scope>
    <source>
        <strain evidence="10 11">WC8-2</strain>
    </source>
</reference>
<dbReference type="GO" id="GO:0030170">
    <property type="term" value="F:pyridoxal phosphate binding"/>
    <property type="evidence" value="ECO:0007669"/>
    <property type="project" value="InterPro"/>
</dbReference>
<protein>
    <recommendedName>
        <fullName evidence="4">homocysteine desulfhydrase</fullName>
        <ecNumber evidence="4">4.4.1.2</ecNumber>
    </recommendedName>
    <alternativeName>
        <fullName evidence="5">Homocysteine desulfhydrase</fullName>
    </alternativeName>
</protein>
<evidence type="ECO:0000313" key="11">
    <source>
        <dbReference type="Proteomes" id="UP001317532"/>
    </source>
</evidence>
<dbReference type="PANTHER" id="PTHR11808:SF15">
    <property type="entry name" value="CYSTATHIONINE GAMMA-LYASE"/>
    <property type="match status" value="1"/>
</dbReference>
<dbReference type="Gene3D" id="3.40.640.10">
    <property type="entry name" value="Type I PLP-dependent aspartate aminotransferase-like (Major domain)"/>
    <property type="match status" value="1"/>
</dbReference>
<proteinExistence type="inferred from homology"/>
<organism evidence="10 11">
    <name type="scientific">Vulcanimicrobium alpinum</name>
    <dbReference type="NCBI Taxonomy" id="3016050"/>
    <lineage>
        <taxon>Bacteria</taxon>
        <taxon>Bacillati</taxon>
        <taxon>Vulcanimicrobiota</taxon>
        <taxon>Vulcanimicrobiia</taxon>
        <taxon>Vulcanimicrobiales</taxon>
        <taxon>Vulcanimicrobiaceae</taxon>
        <taxon>Vulcanimicrobium</taxon>
    </lineage>
</organism>
<dbReference type="Pfam" id="PF01053">
    <property type="entry name" value="Cys_Met_Meta_PP"/>
    <property type="match status" value="1"/>
</dbReference>
<dbReference type="GO" id="GO:0019346">
    <property type="term" value="P:transsulfuration"/>
    <property type="evidence" value="ECO:0007669"/>
    <property type="project" value="InterPro"/>
</dbReference>
<accession>A0AAN1XUX2</accession>
<evidence type="ECO:0000256" key="2">
    <source>
        <dbReference type="ARBA" id="ARBA00009077"/>
    </source>
</evidence>
<dbReference type="EC" id="4.4.1.2" evidence="4"/>
<dbReference type="RefSeq" id="WP_317996911.1">
    <property type="nucleotide sequence ID" value="NZ_AP025523.1"/>
</dbReference>
<dbReference type="GO" id="GO:0005737">
    <property type="term" value="C:cytoplasm"/>
    <property type="evidence" value="ECO:0007669"/>
    <property type="project" value="TreeGrafter"/>
</dbReference>
<feature type="modified residue" description="N6-(pyridoxal phosphate)lysine" evidence="8">
    <location>
        <position position="202"/>
    </location>
</feature>
<evidence type="ECO:0000256" key="1">
    <source>
        <dbReference type="ARBA" id="ARBA00001933"/>
    </source>
</evidence>
<dbReference type="PANTHER" id="PTHR11808">
    <property type="entry name" value="TRANS-SULFURATION ENZYME FAMILY MEMBER"/>
    <property type="match status" value="1"/>
</dbReference>
<dbReference type="InterPro" id="IPR000277">
    <property type="entry name" value="Cys/Met-Metab_PyrdxlP-dep_enz"/>
</dbReference>
<evidence type="ECO:0000256" key="8">
    <source>
        <dbReference type="PIRSR" id="PIRSR001434-2"/>
    </source>
</evidence>
<dbReference type="FunFam" id="3.40.640.10:FF:000046">
    <property type="entry name" value="Cystathionine gamma-lyase"/>
    <property type="match status" value="1"/>
</dbReference>
<evidence type="ECO:0000256" key="4">
    <source>
        <dbReference type="ARBA" id="ARBA00047175"/>
    </source>
</evidence>
<sequence length="381" mass="40320">MKTEPAASQATRVVHAAAGGPDALRAVSPPLYLSTTFERDEHYAFPGGFDYAREANPNRTMLEEALAQLEGGVEAAAFASGMAAAMTLFQALQPGDRVVVAHDTYYGVRAMLNEVFVPWGLRVEYVDASDPHALAAALARPARLIFVETPSNPMLRVTDLAAAARLAHDAGALLACDNTMATPVFQQPLALGADIVVHATTKYLAGNHDAMGGALVTARADAFWDGIRRRQKLCGAIPSPFASWLTLRGISTLVPRMRWHDATALAIAHALAGDARVAEVLHPGLRSHPAHAVAARQSSGTGGVFSIRVAGGRDAALRVASRLRLFRRATSFGGAESLVEHRATVEGAGSPTPPDLLRLAIGLEAADDLIGDLDRALEPRR</sequence>
<evidence type="ECO:0000256" key="7">
    <source>
        <dbReference type="ARBA" id="ARBA00052699"/>
    </source>
</evidence>
<comment type="cofactor">
    <cofactor evidence="1 9">
        <name>pyridoxal 5'-phosphate</name>
        <dbReference type="ChEBI" id="CHEBI:597326"/>
    </cofactor>
</comment>
<dbReference type="InterPro" id="IPR015424">
    <property type="entry name" value="PyrdxlP-dep_Trfase"/>
</dbReference>
<comment type="similarity">
    <text evidence="2 9">Belongs to the trans-sulfuration enzymes family.</text>
</comment>
<dbReference type="InterPro" id="IPR015422">
    <property type="entry name" value="PyrdxlP-dep_Trfase_small"/>
</dbReference>
<dbReference type="GO" id="GO:0004123">
    <property type="term" value="F:cystathionine gamma-lyase activity"/>
    <property type="evidence" value="ECO:0007669"/>
    <property type="project" value="TreeGrafter"/>
</dbReference>
<comment type="catalytic activity">
    <reaction evidence="6">
        <text>L-homocysteine + H2O = 2-oxobutanoate + hydrogen sulfide + NH4(+) + H(+)</text>
        <dbReference type="Rhea" id="RHEA:14501"/>
        <dbReference type="ChEBI" id="CHEBI:15377"/>
        <dbReference type="ChEBI" id="CHEBI:15378"/>
        <dbReference type="ChEBI" id="CHEBI:16763"/>
        <dbReference type="ChEBI" id="CHEBI:28938"/>
        <dbReference type="ChEBI" id="CHEBI:29919"/>
        <dbReference type="ChEBI" id="CHEBI:58199"/>
        <dbReference type="EC" id="4.4.1.2"/>
    </reaction>
    <physiologicalReaction direction="left-to-right" evidence="6">
        <dbReference type="Rhea" id="RHEA:14502"/>
    </physiologicalReaction>
</comment>
<name>A0AAN1XUX2_UNVUL</name>
<dbReference type="GO" id="GO:0018826">
    <property type="term" value="F:methionine gamma-lyase activity"/>
    <property type="evidence" value="ECO:0007669"/>
    <property type="project" value="UniProtKB-EC"/>
</dbReference>
<dbReference type="GO" id="GO:0047982">
    <property type="term" value="F:homocysteine desulfhydrase activity"/>
    <property type="evidence" value="ECO:0007669"/>
    <property type="project" value="UniProtKB-EC"/>
</dbReference>
<comment type="catalytic activity">
    <reaction evidence="7">
        <text>L-methionine + H2O = methanethiol + 2-oxobutanoate + NH4(+)</text>
        <dbReference type="Rhea" id="RHEA:23800"/>
        <dbReference type="ChEBI" id="CHEBI:15377"/>
        <dbReference type="ChEBI" id="CHEBI:16007"/>
        <dbReference type="ChEBI" id="CHEBI:16763"/>
        <dbReference type="ChEBI" id="CHEBI:28938"/>
        <dbReference type="ChEBI" id="CHEBI:57844"/>
        <dbReference type="EC" id="4.4.1.11"/>
    </reaction>
    <physiologicalReaction direction="left-to-right" evidence="7">
        <dbReference type="Rhea" id="RHEA:23801"/>
    </physiologicalReaction>
</comment>
<dbReference type="EMBL" id="AP025523">
    <property type="protein sequence ID" value="BDE05900.1"/>
    <property type="molecule type" value="Genomic_DNA"/>
</dbReference>